<sequence>MSSIISSASRILGQVITVVEDHDIWFLLTSKLYKVIKVVCNAGYTFLQVDRTRKKRERSN</sequence>
<keyword evidence="2" id="KW-1185">Reference proteome</keyword>
<evidence type="ECO:0000313" key="1">
    <source>
        <dbReference type="EMBL" id="KIL61283.1"/>
    </source>
</evidence>
<dbReference type="HOGENOM" id="CLU_2947943_0_0_1"/>
<gene>
    <name evidence="1" type="ORF">M378DRAFT_167088</name>
</gene>
<feature type="non-terminal residue" evidence="1">
    <location>
        <position position="60"/>
    </location>
</feature>
<dbReference type="EMBL" id="KN818286">
    <property type="protein sequence ID" value="KIL61283.1"/>
    <property type="molecule type" value="Genomic_DNA"/>
</dbReference>
<dbReference type="InParanoid" id="A0A0C2WY10"/>
<organism evidence="1 2">
    <name type="scientific">Amanita muscaria (strain Koide BX008)</name>
    <dbReference type="NCBI Taxonomy" id="946122"/>
    <lineage>
        <taxon>Eukaryota</taxon>
        <taxon>Fungi</taxon>
        <taxon>Dikarya</taxon>
        <taxon>Basidiomycota</taxon>
        <taxon>Agaricomycotina</taxon>
        <taxon>Agaricomycetes</taxon>
        <taxon>Agaricomycetidae</taxon>
        <taxon>Agaricales</taxon>
        <taxon>Pluteineae</taxon>
        <taxon>Amanitaceae</taxon>
        <taxon>Amanita</taxon>
    </lineage>
</organism>
<dbReference type="AlphaFoldDB" id="A0A0C2WY10"/>
<name>A0A0C2WY10_AMAMK</name>
<dbReference type="Proteomes" id="UP000054549">
    <property type="component" value="Unassembled WGS sequence"/>
</dbReference>
<evidence type="ECO:0000313" key="2">
    <source>
        <dbReference type="Proteomes" id="UP000054549"/>
    </source>
</evidence>
<proteinExistence type="predicted"/>
<reference evidence="1 2" key="1">
    <citation type="submission" date="2014-04" db="EMBL/GenBank/DDBJ databases">
        <title>Evolutionary Origins and Diversification of the Mycorrhizal Mutualists.</title>
        <authorList>
            <consortium name="DOE Joint Genome Institute"/>
            <consortium name="Mycorrhizal Genomics Consortium"/>
            <person name="Kohler A."/>
            <person name="Kuo A."/>
            <person name="Nagy L.G."/>
            <person name="Floudas D."/>
            <person name="Copeland A."/>
            <person name="Barry K.W."/>
            <person name="Cichocki N."/>
            <person name="Veneault-Fourrey C."/>
            <person name="LaButti K."/>
            <person name="Lindquist E.A."/>
            <person name="Lipzen A."/>
            <person name="Lundell T."/>
            <person name="Morin E."/>
            <person name="Murat C."/>
            <person name="Riley R."/>
            <person name="Ohm R."/>
            <person name="Sun H."/>
            <person name="Tunlid A."/>
            <person name="Henrissat B."/>
            <person name="Grigoriev I.V."/>
            <person name="Hibbett D.S."/>
            <person name="Martin F."/>
        </authorList>
    </citation>
    <scope>NUCLEOTIDE SEQUENCE [LARGE SCALE GENOMIC DNA]</scope>
    <source>
        <strain evidence="1 2">Koide BX008</strain>
    </source>
</reference>
<protein>
    <submittedName>
        <fullName evidence="1">Uncharacterized protein</fullName>
    </submittedName>
</protein>
<accession>A0A0C2WY10</accession>